<dbReference type="GO" id="GO:0031146">
    <property type="term" value="P:SCF-dependent proteasomal ubiquitin-dependent protein catabolic process"/>
    <property type="evidence" value="ECO:0007669"/>
    <property type="project" value="TreeGrafter"/>
</dbReference>
<name>A0A8S2IBQ2_9BILA</name>
<evidence type="ECO:0000313" key="1">
    <source>
        <dbReference type="EMBL" id="CAF0960494.1"/>
    </source>
</evidence>
<dbReference type="EMBL" id="CAJOBA010005113">
    <property type="protein sequence ID" value="CAF3733384.1"/>
    <property type="molecule type" value="Genomic_DNA"/>
</dbReference>
<comment type="caution">
    <text evidence="2">The sequence shown here is derived from an EMBL/GenBank/DDBJ whole genome shotgun (WGS) entry which is preliminary data.</text>
</comment>
<dbReference type="EMBL" id="CAJNOK010005108">
    <property type="protein sequence ID" value="CAF0960494.1"/>
    <property type="molecule type" value="Genomic_DNA"/>
</dbReference>
<dbReference type="PANTHER" id="PTHR13318">
    <property type="entry name" value="PARTNER OF PAIRED, ISOFORM B-RELATED"/>
    <property type="match status" value="1"/>
</dbReference>
<dbReference type="Proteomes" id="UP000682733">
    <property type="component" value="Unassembled WGS sequence"/>
</dbReference>
<accession>A0A8S2IBQ2</accession>
<dbReference type="SUPFAM" id="SSF52047">
    <property type="entry name" value="RNI-like"/>
    <property type="match status" value="1"/>
</dbReference>
<reference evidence="2" key="1">
    <citation type="submission" date="2021-02" db="EMBL/GenBank/DDBJ databases">
        <authorList>
            <person name="Nowell W R."/>
        </authorList>
    </citation>
    <scope>NUCLEOTIDE SEQUENCE</scope>
</reference>
<sequence length="220" mass="25424">MPEMWTYESLKRLHINVCDAVMFAFICDNFPSLKSLTIDALDKDIDNCQLMCISKLKKLEELKLKCGDGYRVLGDELLMHFMKNCPHVRRVNFIVLTDITHLSQFWPNLEESFRAYSVSDVTLEELSKCQNVKSIHIQDINISDNAFIKFIERSQNLEKIVMFKCNSITNRSLKYLMAKLKEIQDFMRFILGGKGGSGSFPELEMLGIGYSPMLRDALRC</sequence>
<dbReference type="InterPro" id="IPR032675">
    <property type="entry name" value="LRR_dom_sf"/>
</dbReference>
<proteinExistence type="predicted"/>
<dbReference type="AlphaFoldDB" id="A0A8S2IBQ2"/>
<protein>
    <submittedName>
        <fullName evidence="2">Uncharacterized protein</fullName>
    </submittedName>
</protein>
<organism evidence="2 3">
    <name type="scientific">Didymodactylos carnosus</name>
    <dbReference type="NCBI Taxonomy" id="1234261"/>
    <lineage>
        <taxon>Eukaryota</taxon>
        <taxon>Metazoa</taxon>
        <taxon>Spiralia</taxon>
        <taxon>Gnathifera</taxon>
        <taxon>Rotifera</taxon>
        <taxon>Eurotatoria</taxon>
        <taxon>Bdelloidea</taxon>
        <taxon>Philodinida</taxon>
        <taxon>Philodinidae</taxon>
        <taxon>Didymodactylos</taxon>
    </lineage>
</organism>
<dbReference type="Gene3D" id="3.80.10.10">
    <property type="entry name" value="Ribonuclease Inhibitor"/>
    <property type="match status" value="1"/>
</dbReference>
<dbReference type="Proteomes" id="UP000677228">
    <property type="component" value="Unassembled WGS sequence"/>
</dbReference>
<dbReference type="GO" id="GO:0019005">
    <property type="term" value="C:SCF ubiquitin ligase complex"/>
    <property type="evidence" value="ECO:0007669"/>
    <property type="project" value="TreeGrafter"/>
</dbReference>
<evidence type="ECO:0000313" key="2">
    <source>
        <dbReference type="EMBL" id="CAF3733384.1"/>
    </source>
</evidence>
<evidence type="ECO:0000313" key="3">
    <source>
        <dbReference type="Proteomes" id="UP000682733"/>
    </source>
</evidence>
<gene>
    <name evidence="1" type="ORF">OVA965_LOCUS12610</name>
    <name evidence="2" type="ORF">TMI583_LOCUS12614</name>
</gene>